<feature type="transmembrane region" description="Helical" evidence="6">
    <location>
        <begin position="12"/>
        <end position="31"/>
    </location>
</feature>
<comment type="caution">
    <text evidence="8">The sequence shown here is derived from an EMBL/GenBank/DDBJ whole genome shotgun (WGS) entry which is preliminary data.</text>
</comment>
<dbReference type="Pfam" id="PF01553">
    <property type="entry name" value="Acyltransferase"/>
    <property type="match status" value="1"/>
</dbReference>
<keyword evidence="4" id="KW-0443">Lipid metabolism</keyword>
<dbReference type="PANTHER" id="PTHR10434">
    <property type="entry name" value="1-ACYL-SN-GLYCEROL-3-PHOSPHATE ACYLTRANSFERASE"/>
    <property type="match status" value="1"/>
</dbReference>
<evidence type="ECO:0000256" key="1">
    <source>
        <dbReference type="ARBA" id="ARBA00005189"/>
    </source>
</evidence>
<dbReference type="PANTHER" id="PTHR10434:SF64">
    <property type="entry name" value="1-ACYL-SN-GLYCEROL-3-PHOSPHATE ACYLTRANSFERASE-RELATED"/>
    <property type="match status" value="1"/>
</dbReference>
<feature type="domain" description="Phospholipid/glycerol acyltransferase" evidence="7">
    <location>
        <begin position="74"/>
        <end position="190"/>
    </location>
</feature>
<dbReference type="SUPFAM" id="SSF69593">
    <property type="entry name" value="Glycerol-3-phosphate (1)-acyltransferase"/>
    <property type="match status" value="1"/>
</dbReference>
<dbReference type="Proteomes" id="UP001597601">
    <property type="component" value="Unassembled WGS sequence"/>
</dbReference>
<sequence>MKIILRKVHCYLYIASVAVTYAIAFPVLYLLSRNTANYPSMNAIRRVWGIISSGLVGILYNFRYETPVDWSKTYIICPNHTSNLDITAMTIMVENNKHCFMGKESLLKNFLTRLFFKTVDIPVNRESKVSAYKAFKRASEALAAGTSVIIFPEGRIYQDYPPFLHEFKNGPFRMAIDLKVPIIPVSSADTWEIMWDTGLEHGSKPGICHIFVHKPIETAHLTIDDADALRDQVHAIINHKLV</sequence>
<dbReference type="InterPro" id="IPR002123">
    <property type="entry name" value="Plipid/glycerol_acylTrfase"/>
</dbReference>
<keyword evidence="5 8" id="KW-0012">Acyltransferase</keyword>
<keyword evidence="6" id="KW-0472">Membrane</keyword>
<reference evidence="9" key="1">
    <citation type="journal article" date="2019" name="Int. J. Syst. Evol. Microbiol.">
        <title>The Global Catalogue of Microorganisms (GCM) 10K type strain sequencing project: providing services to taxonomists for standard genome sequencing and annotation.</title>
        <authorList>
            <consortium name="The Broad Institute Genomics Platform"/>
            <consortium name="The Broad Institute Genome Sequencing Center for Infectious Disease"/>
            <person name="Wu L."/>
            <person name="Ma J."/>
        </authorList>
    </citation>
    <scope>NUCLEOTIDE SEQUENCE [LARGE SCALE GENOMIC DNA]</scope>
    <source>
        <strain evidence="9">KCTC 52232</strain>
    </source>
</reference>
<keyword evidence="9" id="KW-1185">Reference proteome</keyword>
<feature type="transmembrane region" description="Helical" evidence="6">
    <location>
        <begin position="43"/>
        <end position="62"/>
    </location>
</feature>
<gene>
    <name evidence="8" type="ORF">ACFSYC_07135</name>
</gene>
<protein>
    <submittedName>
        <fullName evidence="8">Lysophospholipid acyltransferase family protein</fullName>
    </submittedName>
</protein>
<evidence type="ECO:0000256" key="5">
    <source>
        <dbReference type="ARBA" id="ARBA00023315"/>
    </source>
</evidence>
<comment type="pathway">
    <text evidence="1">Lipid metabolism.</text>
</comment>
<evidence type="ECO:0000256" key="6">
    <source>
        <dbReference type="SAM" id="Phobius"/>
    </source>
</evidence>
<evidence type="ECO:0000313" key="9">
    <source>
        <dbReference type="Proteomes" id="UP001597601"/>
    </source>
</evidence>
<keyword evidence="6" id="KW-0812">Transmembrane</keyword>
<proteinExistence type="predicted"/>
<evidence type="ECO:0000256" key="4">
    <source>
        <dbReference type="ARBA" id="ARBA00023098"/>
    </source>
</evidence>
<keyword evidence="6" id="KW-1133">Transmembrane helix</keyword>
<dbReference type="GO" id="GO:0016746">
    <property type="term" value="F:acyltransferase activity"/>
    <property type="evidence" value="ECO:0007669"/>
    <property type="project" value="UniProtKB-KW"/>
</dbReference>
<dbReference type="RefSeq" id="WP_377125007.1">
    <property type="nucleotide sequence ID" value="NZ_JBHUHN010000001.1"/>
</dbReference>
<evidence type="ECO:0000256" key="3">
    <source>
        <dbReference type="ARBA" id="ARBA00022679"/>
    </source>
</evidence>
<dbReference type="SMART" id="SM00563">
    <property type="entry name" value="PlsC"/>
    <property type="match status" value="1"/>
</dbReference>
<dbReference type="CDD" id="cd07989">
    <property type="entry name" value="LPLAT_AGPAT-like"/>
    <property type="match status" value="1"/>
</dbReference>
<evidence type="ECO:0000259" key="7">
    <source>
        <dbReference type="SMART" id="SM00563"/>
    </source>
</evidence>
<name>A0ABW5XL58_9SPHI</name>
<dbReference type="EMBL" id="JBHUON010000006">
    <property type="protein sequence ID" value="MFD2864460.1"/>
    <property type="molecule type" value="Genomic_DNA"/>
</dbReference>
<organism evidence="8 9">
    <name type="scientific">Mucilaginibacter antarcticus</name>
    <dbReference type="NCBI Taxonomy" id="1855725"/>
    <lineage>
        <taxon>Bacteria</taxon>
        <taxon>Pseudomonadati</taxon>
        <taxon>Bacteroidota</taxon>
        <taxon>Sphingobacteriia</taxon>
        <taxon>Sphingobacteriales</taxon>
        <taxon>Sphingobacteriaceae</taxon>
        <taxon>Mucilaginibacter</taxon>
    </lineage>
</organism>
<accession>A0ABW5XL58</accession>
<keyword evidence="3" id="KW-0808">Transferase</keyword>
<keyword evidence="2" id="KW-0444">Lipid biosynthesis</keyword>
<evidence type="ECO:0000256" key="2">
    <source>
        <dbReference type="ARBA" id="ARBA00022516"/>
    </source>
</evidence>
<evidence type="ECO:0000313" key="8">
    <source>
        <dbReference type="EMBL" id="MFD2864460.1"/>
    </source>
</evidence>